<dbReference type="InParanoid" id="A0A6L2PR72"/>
<dbReference type="EMBL" id="BLKM01004979">
    <property type="protein sequence ID" value="GFG32975.1"/>
    <property type="molecule type" value="Genomic_DNA"/>
</dbReference>
<feature type="compositionally biased region" description="Basic and acidic residues" evidence="1">
    <location>
        <begin position="111"/>
        <end position="123"/>
    </location>
</feature>
<evidence type="ECO:0000313" key="3">
    <source>
        <dbReference type="Proteomes" id="UP000502823"/>
    </source>
</evidence>
<feature type="non-terminal residue" evidence="2">
    <location>
        <position position="246"/>
    </location>
</feature>
<name>A0A6L2PR72_COPFO</name>
<proteinExistence type="predicted"/>
<dbReference type="Proteomes" id="UP000502823">
    <property type="component" value="Unassembled WGS sequence"/>
</dbReference>
<evidence type="ECO:0008006" key="4">
    <source>
        <dbReference type="Google" id="ProtNLM"/>
    </source>
</evidence>
<organism evidence="2 3">
    <name type="scientific">Coptotermes formosanus</name>
    <name type="common">Formosan subterranean termite</name>
    <dbReference type="NCBI Taxonomy" id="36987"/>
    <lineage>
        <taxon>Eukaryota</taxon>
        <taxon>Metazoa</taxon>
        <taxon>Ecdysozoa</taxon>
        <taxon>Arthropoda</taxon>
        <taxon>Hexapoda</taxon>
        <taxon>Insecta</taxon>
        <taxon>Pterygota</taxon>
        <taxon>Neoptera</taxon>
        <taxon>Polyneoptera</taxon>
        <taxon>Dictyoptera</taxon>
        <taxon>Blattodea</taxon>
        <taxon>Blattoidea</taxon>
        <taxon>Termitoidae</taxon>
        <taxon>Rhinotermitidae</taxon>
        <taxon>Coptotermes</taxon>
    </lineage>
</organism>
<dbReference type="AlphaFoldDB" id="A0A6L2PR72"/>
<sequence>MLPRISLRRSFLYLLGITCFLFLAVNVHQRELWARSQLAAEMAPGGAAAPHSGAGSRGSVGSELADHVVVGNSNRLGETIDEEDQSAKEQNIEADRAADNHGKVVATSISNDKEDVPREEEGRPWYISGGTRWPLPAAKSRKSGRRIAALWPHEDPGSDRITNQLMFVPPSPSTGVSNGQRLKKILIYNGLGSWAPLKPGRDVFTQARCPVDTCTITSEKAQAADADAILYKDHFVNPGHPRPPRQ</sequence>
<reference evidence="3" key="1">
    <citation type="submission" date="2020-01" db="EMBL/GenBank/DDBJ databases">
        <title>Draft genome sequence of the Termite Coptotermes fromosanus.</title>
        <authorList>
            <person name="Itakura S."/>
            <person name="Yosikawa Y."/>
            <person name="Umezawa K."/>
        </authorList>
    </citation>
    <scope>NUCLEOTIDE SEQUENCE [LARGE SCALE GENOMIC DNA]</scope>
</reference>
<dbReference type="OrthoDB" id="427096at2759"/>
<comment type="caution">
    <text evidence="2">The sequence shown here is derived from an EMBL/GenBank/DDBJ whole genome shotgun (WGS) entry which is preliminary data.</text>
</comment>
<protein>
    <recommendedName>
        <fullName evidence="4">Fucosyltransferase N-terminal domain-containing protein</fullName>
    </recommendedName>
</protein>
<evidence type="ECO:0000313" key="2">
    <source>
        <dbReference type="EMBL" id="GFG32975.1"/>
    </source>
</evidence>
<evidence type="ECO:0000256" key="1">
    <source>
        <dbReference type="SAM" id="MobiDB-lite"/>
    </source>
</evidence>
<feature type="region of interest" description="Disordered" evidence="1">
    <location>
        <begin position="94"/>
        <end position="123"/>
    </location>
</feature>
<accession>A0A6L2PR72</accession>
<keyword evidence="3" id="KW-1185">Reference proteome</keyword>
<gene>
    <name evidence="2" type="ORF">Cfor_09869</name>
</gene>